<dbReference type="InterPro" id="IPR001969">
    <property type="entry name" value="Aspartic_peptidase_AS"/>
</dbReference>
<dbReference type="Gene3D" id="4.10.60.10">
    <property type="entry name" value="Zinc finger, CCHC-type"/>
    <property type="match status" value="1"/>
</dbReference>
<gene>
    <name evidence="3" type="ORF">MERR_LOCUS14859</name>
</gene>
<dbReference type="GO" id="GO:0004190">
    <property type="term" value="F:aspartic-type endopeptidase activity"/>
    <property type="evidence" value="ECO:0007669"/>
    <property type="project" value="InterPro"/>
</dbReference>
<keyword evidence="1" id="KW-0479">Metal-binding</keyword>
<dbReference type="PROSITE" id="PS00141">
    <property type="entry name" value="ASP_PROTEASE"/>
    <property type="match status" value="1"/>
</dbReference>
<reference evidence="3" key="1">
    <citation type="submission" date="2020-01" db="EMBL/GenBank/DDBJ databases">
        <authorList>
            <person name="Mishra B."/>
        </authorList>
    </citation>
    <scope>NUCLEOTIDE SEQUENCE [LARGE SCALE GENOMIC DNA]</scope>
</reference>
<proteinExistence type="predicted"/>
<dbReference type="InterPro" id="IPR001878">
    <property type="entry name" value="Znf_CCHC"/>
</dbReference>
<evidence type="ECO:0000259" key="2">
    <source>
        <dbReference type="PROSITE" id="PS50158"/>
    </source>
</evidence>
<dbReference type="AlphaFoldDB" id="A0A6D2IH08"/>
<dbReference type="GO" id="GO:0003676">
    <property type="term" value="F:nucleic acid binding"/>
    <property type="evidence" value="ECO:0007669"/>
    <property type="project" value="InterPro"/>
</dbReference>
<evidence type="ECO:0000313" key="4">
    <source>
        <dbReference type="Proteomes" id="UP000467841"/>
    </source>
</evidence>
<dbReference type="PROSITE" id="PS50158">
    <property type="entry name" value="ZF_CCHC"/>
    <property type="match status" value="1"/>
</dbReference>
<comment type="caution">
    <text evidence="3">The sequence shown here is derived from an EMBL/GenBank/DDBJ whole genome shotgun (WGS) entry which is preliminary data.</text>
</comment>
<keyword evidence="1" id="KW-0862">Zinc</keyword>
<dbReference type="InterPro" id="IPR032567">
    <property type="entry name" value="RTL1-rel"/>
</dbReference>
<evidence type="ECO:0000313" key="3">
    <source>
        <dbReference type="EMBL" id="CAA7027624.1"/>
    </source>
</evidence>
<dbReference type="EMBL" id="CACVBM020001059">
    <property type="protein sequence ID" value="CAA7027624.1"/>
    <property type="molecule type" value="Genomic_DNA"/>
</dbReference>
<organism evidence="3 4">
    <name type="scientific">Microthlaspi erraticum</name>
    <dbReference type="NCBI Taxonomy" id="1685480"/>
    <lineage>
        <taxon>Eukaryota</taxon>
        <taxon>Viridiplantae</taxon>
        <taxon>Streptophyta</taxon>
        <taxon>Embryophyta</taxon>
        <taxon>Tracheophyta</taxon>
        <taxon>Spermatophyta</taxon>
        <taxon>Magnoliopsida</taxon>
        <taxon>eudicotyledons</taxon>
        <taxon>Gunneridae</taxon>
        <taxon>Pentapetalae</taxon>
        <taxon>rosids</taxon>
        <taxon>malvids</taxon>
        <taxon>Brassicales</taxon>
        <taxon>Brassicaceae</taxon>
        <taxon>Coluteocarpeae</taxon>
        <taxon>Microthlaspi</taxon>
    </lineage>
</organism>
<keyword evidence="4" id="KW-1185">Reference proteome</keyword>
<name>A0A6D2IH08_9BRAS</name>
<dbReference type="Pfam" id="PF00098">
    <property type="entry name" value="zf-CCHC"/>
    <property type="match status" value="1"/>
</dbReference>
<dbReference type="CDD" id="cd00303">
    <property type="entry name" value="retropepsin_like"/>
    <property type="match status" value="1"/>
</dbReference>
<dbReference type="Pfam" id="PF08284">
    <property type="entry name" value="RVP_2"/>
    <property type="match status" value="1"/>
</dbReference>
<sequence length="287" mass="31491">MFHRLPSDSPWRAGRVPDWVSCFTCGEKGHYAHSCPLRGIEVSRVEENQPAATRSAKEPPIKRQATAGRVFALDAEVGKPPESSRGPITGTLHVGGNPTHVLFDSGASHSFVTPEVVMRFREIYPVEEVSVSVVTPGNQILRSSSLVVGVPLEIVGRIFRVNLFVVPMIGYEVILGMDWLSRNRANLDCSRGRVTLRGDLDSVVVYQGIRPSTGVSVVSALRVQQQLVEGCVYLVAINVVEAEVEKETKVEEIPVVSEFVDVFKSLTELPPPRSNPFTINLIPGRLQ</sequence>
<evidence type="ECO:0000256" key="1">
    <source>
        <dbReference type="PROSITE-ProRule" id="PRU00047"/>
    </source>
</evidence>
<dbReference type="GO" id="GO:0006508">
    <property type="term" value="P:proteolysis"/>
    <property type="evidence" value="ECO:0007669"/>
    <property type="project" value="InterPro"/>
</dbReference>
<dbReference type="InterPro" id="IPR021109">
    <property type="entry name" value="Peptidase_aspartic_dom_sf"/>
</dbReference>
<keyword evidence="1" id="KW-0863">Zinc-finger</keyword>
<feature type="domain" description="CCHC-type" evidence="2">
    <location>
        <begin position="22"/>
        <end position="36"/>
    </location>
</feature>
<dbReference type="OrthoDB" id="1075950at2759"/>
<dbReference type="PANTHER" id="PTHR15503">
    <property type="entry name" value="LDOC1 RELATED"/>
    <property type="match status" value="1"/>
</dbReference>
<dbReference type="GO" id="GO:0008270">
    <property type="term" value="F:zinc ion binding"/>
    <property type="evidence" value="ECO:0007669"/>
    <property type="project" value="UniProtKB-KW"/>
</dbReference>
<dbReference type="SUPFAM" id="SSF50630">
    <property type="entry name" value="Acid proteases"/>
    <property type="match status" value="1"/>
</dbReference>
<protein>
    <recommendedName>
        <fullName evidence="2">CCHC-type domain-containing protein</fullName>
    </recommendedName>
</protein>
<dbReference type="Proteomes" id="UP000467841">
    <property type="component" value="Unassembled WGS sequence"/>
</dbReference>
<accession>A0A6D2IH08</accession>
<dbReference type="Gene3D" id="2.40.70.10">
    <property type="entry name" value="Acid Proteases"/>
    <property type="match status" value="1"/>
</dbReference>
<dbReference type="InterPro" id="IPR036875">
    <property type="entry name" value="Znf_CCHC_sf"/>
</dbReference>
<dbReference type="SUPFAM" id="SSF57756">
    <property type="entry name" value="Retrovirus zinc finger-like domains"/>
    <property type="match status" value="1"/>
</dbReference>
<dbReference type="PANTHER" id="PTHR15503:SF45">
    <property type="entry name" value="RNA-DIRECTED DNA POLYMERASE HOMOLOG"/>
    <property type="match status" value="1"/>
</dbReference>